<dbReference type="EMBL" id="JBHLTC010000030">
    <property type="protein sequence ID" value="MFC0627144.1"/>
    <property type="molecule type" value="Genomic_DNA"/>
</dbReference>
<organism evidence="4 5">
    <name type="scientific">Kribbella deserti</name>
    <dbReference type="NCBI Taxonomy" id="1926257"/>
    <lineage>
        <taxon>Bacteria</taxon>
        <taxon>Bacillati</taxon>
        <taxon>Actinomycetota</taxon>
        <taxon>Actinomycetes</taxon>
        <taxon>Propionibacteriales</taxon>
        <taxon>Kribbellaceae</taxon>
        <taxon>Kribbella</taxon>
    </lineage>
</organism>
<name>A0ABV6QR87_9ACTN</name>
<feature type="domain" description="FAD-binding" evidence="3">
    <location>
        <begin position="6"/>
        <end position="343"/>
    </location>
</feature>
<dbReference type="Gene3D" id="3.50.50.60">
    <property type="entry name" value="FAD/NAD(P)-binding domain"/>
    <property type="match status" value="1"/>
</dbReference>
<keyword evidence="5" id="KW-1185">Reference proteome</keyword>
<keyword evidence="2" id="KW-0503">Monooxygenase</keyword>
<evidence type="ECO:0000256" key="1">
    <source>
        <dbReference type="ARBA" id="ARBA00023002"/>
    </source>
</evidence>
<evidence type="ECO:0000259" key="3">
    <source>
        <dbReference type="Pfam" id="PF01494"/>
    </source>
</evidence>
<reference evidence="4 5" key="1">
    <citation type="submission" date="2024-09" db="EMBL/GenBank/DDBJ databases">
        <authorList>
            <person name="Sun Q."/>
            <person name="Mori K."/>
        </authorList>
    </citation>
    <scope>NUCLEOTIDE SEQUENCE [LARGE SCALE GENOMIC DNA]</scope>
    <source>
        <strain evidence="4 5">CGMCC 1.15906</strain>
    </source>
</reference>
<dbReference type="SUPFAM" id="SSF51905">
    <property type="entry name" value="FAD/NAD(P)-binding domain"/>
    <property type="match status" value="1"/>
</dbReference>
<comment type="caution">
    <text evidence="4">The sequence shown here is derived from an EMBL/GenBank/DDBJ whole genome shotgun (WGS) entry which is preliminary data.</text>
</comment>
<evidence type="ECO:0000313" key="4">
    <source>
        <dbReference type="EMBL" id="MFC0627144.1"/>
    </source>
</evidence>
<accession>A0ABV6QR87</accession>
<dbReference type="InterPro" id="IPR002938">
    <property type="entry name" value="FAD-bd"/>
</dbReference>
<dbReference type="PRINTS" id="PR00420">
    <property type="entry name" value="RNGMNOXGNASE"/>
</dbReference>
<gene>
    <name evidence="4" type="ORF">ACFFGN_23925</name>
</gene>
<evidence type="ECO:0000313" key="5">
    <source>
        <dbReference type="Proteomes" id="UP001589890"/>
    </source>
</evidence>
<dbReference type="InterPro" id="IPR050493">
    <property type="entry name" value="FAD-dep_Monooxygenase_BioMet"/>
</dbReference>
<dbReference type="PANTHER" id="PTHR13789">
    <property type="entry name" value="MONOOXYGENASE"/>
    <property type="match status" value="1"/>
</dbReference>
<dbReference type="Pfam" id="PF01494">
    <property type="entry name" value="FAD_binding_3"/>
    <property type="match status" value="1"/>
</dbReference>
<dbReference type="RefSeq" id="WP_380051478.1">
    <property type="nucleotide sequence ID" value="NZ_JBHLTC010000030.1"/>
</dbReference>
<evidence type="ECO:0000256" key="2">
    <source>
        <dbReference type="ARBA" id="ARBA00023033"/>
    </source>
</evidence>
<protein>
    <submittedName>
        <fullName evidence="4">FAD-dependent oxidoreductase</fullName>
    </submittedName>
</protein>
<sequence length="388" mass="41114">MSERTAVVVGAGIGGVTAAAALSRRGWRVTLLERAPELGEVGAGISVWPKALQVLDGLGAKQRLGDAGIDAVQGGLRRPDGRWLIRVSGTAMEAPMMVHRARLHEAITATFPASVQIRTGVTVVGVEQDATSATVIGSAGEEFTADLVVAADGLRSVVRTALNPGHPGPRYSGYTAFRGVAEVDRPDDGGETWGRGYRFGYLPLVDGRVYWYATATAPAQAKPAQAKPAQAKPVQPELDVTELFQHWHDPIPALVGKTPPETVLRNDVYDLALPLPPFVTGRVVLLGDAAHAMTPNLGQGACAAIQDAGVLAEQLERYGEQPAALESYDRIRRTATTKLVRRSRRLGVLGQVANPVAATTRDGVLALIGQAARLLPNRRPTTQPVRPA</sequence>
<keyword evidence="1" id="KW-0560">Oxidoreductase</keyword>
<proteinExistence type="predicted"/>
<dbReference type="PANTHER" id="PTHR13789:SF309">
    <property type="entry name" value="PUTATIVE (AFU_ORTHOLOGUE AFUA_6G14510)-RELATED"/>
    <property type="match status" value="1"/>
</dbReference>
<dbReference type="InterPro" id="IPR036188">
    <property type="entry name" value="FAD/NAD-bd_sf"/>
</dbReference>
<dbReference type="Proteomes" id="UP001589890">
    <property type="component" value="Unassembled WGS sequence"/>
</dbReference>